<evidence type="ECO:0000256" key="2">
    <source>
        <dbReference type="ARBA" id="ARBA00010897"/>
    </source>
</evidence>
<evidence type="ECO:0000256" key="7">
    <source>
        <dbReference type="ARBA" id="ARBA00022679"/>
    </source>
</evidence>
<comment type="pathway">
    <text evidence="1 9">Cofactor biosynthesis; NAD(+) biosynthesis; nicotinate D-ribonucleotide from nicotinate: step 1/1.</text>
</comment>
<protein>
    <recommendedName>
        <fullName evidence="3 9">Nicotinate phosphoribosyltransferase</fullName>
        <ecNumber evidence="3 9">6.3.4.21</ecNumber>
    </recommendedName>
</protein>
<dbReference type="Gene3D" id="3.20.20.70">
    <property type="entry name" value="Aldolase class I"/>
    <property type="match status" value="1"/>
</dbReference>
<keyword evidence="12" id="KW-1185">Reference proteome</keyword>
<dbReference type="PANTHER" id="PTHR11098:SF8">
    <property type="entry name" value="NICOTINATE PHOSPHORIBOSYLTRANSFERASE PNCB1"/>
    <property type="match status" value="1"/>
</dbReference>
<dbReference type="InterPro" id="IPR007229">
    <property type="entry name" value="Nic_PRibTrfase-Fam"/>
</dbReference>
<dbReference type="InterPro" id="IPR006405">
    <property type="entry name" value="Nic_PRibTrfase_pncB"/>
</dbReference>
<gene>
    <name evidence="11" type="primary">pncB1</name>
    <name evidence="11" type="ORF">SLIV_23110</name>
</gene>
<comment type="function">
    <text evidence="9">Catalyzes the first step in the biosynthesis of NAD from nicotinic acid, the ATP-dependent synthesis of beta-nicotinate D-ribonucleotide from nicotinate and 5-phospho-D-ribose 1-phosphate.</text>
</comment>
<dbReference type="NCBIfam" id="TIGR01513">
    <property type="entry name" value="NAPRTase_put"/>
    <property type="match status" value="1"/>
</dbReference>
<dbReference type="InterPro" id="IPR013785">
    <property type="entry name" value="Aldolase_TIM"/>
</dbReference>
<dbReference type="InterPro" id="IPR036068">
    <property type="entry name" value="Nicotinate_pribotase-like_C"/>
</dbReference>
<evidence type="ECO:0000256" key="6">
    <source>
        <dbReference type="ARBA" id="ARBA00022642"/>
    </source>
</evidence>
<keyword evidence="6 9" id="KW-0662">Pyridine nucleotide biosynthesis</keyword>
<keyword evidence="7 9" id="KW-0808">Transferase</keyword>
<dbReference type="PANTHER" id="PTHR11098">
    <property type="entry name" value="NICOTINATE PHOSPHORIBOSYLTRANSFERASE"/>
    <property type="match status" value="1"/>
</dbReference>
<evidence type="ECO:0000256" key="4">
    <source>
        <dbReference type="ARBA" id="ARBA00022553"/>
    </source>
</evidence>
<comment type="PTM">
    <text evidence="9">Transiently phosphorylated on a His residue during the reaction cycle. Phosphorylation strongly increases the affinity for substrates and increases the rate of nicotinate D-ribonucleotide production. Dephosphorylation regenerates the low-affinity form of the enzyme, leading to product release.</text>
</comment>
<dbReference type="SUPFAM" id="SSF51690">
    <property type="entry name" value="Nicotinate/Quinolinate PRTase C-terminal domain-like"/>
    <property type="match status" value="1"/>
</dbReference>
<proteinExistence type="inferred from homology"/>
<dbReference type="NCBIfam" id="NF006698">
    <property type="entry name" value="PRK09243.1-5"/>
    <property type="match status" value="1"/>
</dbReference>
<name>A0ABM5R5T1_STRLI</name>
<accession>A0ABM5R5T1</accession>
<dbReference type="NCBIfam" id="NF009131">
    <property type="entry name" value="PRK12484.1"/>
    <property type="match status" value="1"/>
</dbReference>
<dbReference type="PIRSF" id="PIRSF000484">
    <property type="entry name" value="NAPRT"/>
    <property type="match status" value="1"/>
</dbReference>
<dbReference type="Gene3D" id="3.20.140.10">
    <property type="entry name" value="nicotinate phosphoribosyltransferase"/>
    <property type="match status" value="1"/>
</dbReference>
<evidence type="ECO:0000256" key="8">
    <source>
        <dbReference type="ARBA" id="ARBA00048668"/>
    </source>
</evidence>
<evidence type="ECO:0000256" key="3">
    <source>
        <dbReference type="ARBA" id="ARBA00013236"/>
    </source>
</evidence>
<dbReference type="GO" id="GO:0016757">
    <property type="term" value="F:glycosyltransferase activity"/>
    <property type="evidence" value="ECO:0007669"/>
    <property type="project" value="UniProtKB-KW"/>
</dbReference>
<keyword evidence="4" id="KW-0597">Phosphoprotein</keyword>
<evidence type="ECO:0000313" key="12">
    <source>
        <dbReference type="Proteomes" id="UP000028682"/>
    </source>
</evidence>
<feature type="domain" description="Nicotinate phosphoribosyltransferase N-terminal" evidence="10">
    <location>
        <begin position="44"/>
        <end position="168"/>
    </location>
</feature>
<dbReference type="Pfam" id="PF17767">
    <property type="entry name" value="NAPRTase_N"/>
    <property type="match status" value="1"/>
</dbReference>
<keyword evidence="11" id="KW-0328">Glycosyltransferase</keyword>
<evidence type="ECO:0000256" key="9">
    <source>
        <dbReference type="RuleBase" id="RU365100"/>
    </source>
</evidence>
<evidence type="ECO:0000313" key="11">
    <source>
        <dbReference type="EMBL" id="AIJ15550.2"/>
    </source>
</evidence>
<dbReference type="EC" id="6.3.4.21" evidence="3 9"/>
<dbReference type="InterPro" id="IPR040727">
    <property type="entry name" value="NAPRTase_N"/>
</dbReference>
<dbReference type="EMBL" id="CP009124">
    <property type="protein sequence ID" value="AIJ15550.2"/>
    <property type="molecule type" value="Genomic_DNA"/>
</dbReference>
<dbReference type="Proteomes" id="UP000028682">
    <property type="component" value="Chromosome"/>
</dbReference>
<keyword evidence="5 9" id="KW-0436">Ligase</keyword>
<comment type="similarity">
    <text evidence="2 9">Belongs to the NAPRTase family.</text>
</comment>
<organism evidence="11 12">
    <name type="scientific">Streptomyces lividans TK24</name>
    <dbReference type="NCBI Taxonomy" id="457428"/>
    <lineage>
        <taxon>Bacteria</taxon>
        <taxon>Bacillati</taxon>
        <taxon>Actinomycetota</taxon>
        <taxon>Actinomycetes</taxon>
        <taxon>Kitasatosporales</taxon>
        <taxon>Streptomycetaceae</taxon>
        <taxon>Streptomyces</taxon>
    </lineage>
</organism>
<dbReference type="GO" id="GO:0004516">
    <property type="term" value="F:nicotinate phosphoribosyltransferase activity"/>
    <property type="evidence" value="ECO:0007669"/>
    <property type="project" value="UniProtKB-EC"/>
</dbReference>
<evidence type="ECO:0000259" key="10">
    <source>
        <dbReference type="Pfam" id="PF17767"/>
    </source>
</evidence>
<evidence type="ECO:0000256" key="5">
    <source>
        <dbReference type="ARBA" id="ARBA00022598"/>
    </source>
</evidence>
<comment type="catalytic activity">
    <reaction evidence="8 9">
        <text>5-phospho-alpha-D-ribose 1-diphosphate + nicotinate + ATP + H2O = nicotinate beta-D-ribonucleotide + ADP + phosphate + diphosphate</text>
        <dbReference type="Rhea" id="RHEA:36163"/>
        <dbReference type="ChEBI" id="CHEBI:15377"/>
        <dbReference type="ChEBI" id="CHEBI:30616"/>
        <dbReference type="ChEBI" id="CHEBI:32544"/>
        <dbReference type="ChEBI" id="CHEBI:33019"/>
        <dbReference type="ChEBI" id="CHEBI:43474"/>
        <dbReference type="ChEBI" id="CHEBI:57502"/>
        <dbReference type="ChEBI" id="CHEBI:58017"/>
        <dbReference type="ChEBI" id="CHEBI:456216"/>
        <dbReference type="EC" id="6.3.4.21"/>
    </reaction>
</comment>
<sequence length="475" mass="50349">MPPTPGDDPRTPGRIGGNRHVMARRSFVDVADLGLPVDVPSTALFTDQYELTMLRAALKAGTAGRRSVFEVFTRRLPDGRRYGVVAGTGRVLDAVENFRFDADVLRFLREQDVVDEETLDWLAQYRFSGDIWGYPEGEVYFPGSPIMRVEGTFGECVLLETVILSILNHDSAIAAAASRMSSAAGPRPLIEMGARRTHELAAVAAARSAYVGGFATTSDLAAGFRYNIPTVGTSAHAFTLLHDNERDAFRAQVDALGRDTTLLVDTYDVAEAVRTAVEVAGPELGAVRIDSGDLLLVAHRVRQQLDELGATETKIVVTSDLDEYAIASLAAAPVDAYGVGTQLVTGSGHPTASMVYKLVARAESGAEGAPLVPVAKKSSGGKTSVGGRKWAARRLDADGHAEAEVVGTGPVPDALADRQLLVELVKGGEVVAREPLDAARDRHAAARANLPLSATQLSRGEPVIPTEYAHGGSGS</sequence>
<evidence type="ECO:0000256" key="1">
    <source>
        <dbReference type="ARBA" id="ARBA00004952"/>
    </source>
</evidence>
<dbReference type="SUPFAM" id="SSF54675">
    <property type="entry name" value="Nicotinate/Quinolinate PRTase N-terminal domain-like"/>
    <property type="match status" value="1"/>
</dbReference>
<reference evidence="12" key="1">
    <citation type="submission" date="2014-08" db="EMBL/GenBank/DDBJ databases">
        <title>Complete genome sequence of Streptomyces lividans TK24.</title>
        <authorList>
            <consortium name="StrepSynth"/>
            <person name="Ruckert C."/>
            <person name="Fridjonson O.H."/>
            <person name="Lambert C."/>
            <person name="van Wezel G.P."/>
            <person name="Bernaerts K."/>
            <person name="Anne J."/>
            <person name="Economou A."/>
            <person name="Kalinowski J."/>
        </authorList>
    </citation>
    <scope>NUCLEOTIDE SEQUENCE [LARGE SCALE GENOMIC DNA]</scope>
    <source>
        <strain evidence="12">TK24</strain>
    </source>
</reference>